<protein>
    <recommendedName>
        <fullName evidence="7">EamA domain-containing protein</fullName>
    </recommendedName>
</protein>
<dbReference type="Pfam" id="PF00892">
    <property type="entry name" value="EamA"/>
    <property type="match status" value="1"/>
</dbReference>
<dbReference type="GO" id="GO:0005886">
    <property type="term" value="C:plasma membrane"/>
    <property type="evidence" value="ECO:0007669"/>
    <property type="project" value="UniProtKB-SubCell"/>
</dbReference>
<keyword evidence="3 6" id="KW-0812">Transmembrane</keyword>
<keyword evidence="4 6" id="KW-1133">Transmembrane helix</keyword>
<evidence type="ECO:0000256" key="1">
    <source>
        <dbReference type="ARBA" id="ARBA00004651"/>
    </source>
</evidence>
<feature type="domain" description="EamA" evidence="7">
    <location>
        <begin position="10"/>
        <end position="122"/>
    </location>
</feature>
<feature type="transmembrane region" description="Helical" evidence="6">
    <location>
        <begin position="56"/>
        <end position="74"/>
    </location>
</feature>
<sequence length="151" mass="15956">ETFAPVTNAKALNAVSMLTVAGLCLPWALAQAAIATSVPEALSEVGHRSAALVQEHPMALLYLGVLTTAFTSWLQTIGQQSVAATTASVIYALDPLWGCFFAYLWLGEELGPQGILGCAVLFGVWFYQLASAKGDSDQLKLAEQVPEQGAE</sequence>
<keyword evidence="5 6" id="KW-0472">Membrane</keyword>
<dbReference type="Proteomes" id="UP000654075">
    <property type="component" value="Unassembled WGS sequence"/>
</dbReference>
<feature type="transmembrane region" description="Helical" evidence="6">
    <location>
        <begin position="86"/>
        <end position="106"/>
    </location>
</feature>
<accession>A0A813ESG7</accession>
<dbReference type="InterPro" id="IPR000620">
    <property type="entry name" value="EamA_dom"/>
</dbReference>
<evidence type="ECO:0000313" key="8">
    <source>
        <dbReference type="EMBL" id="CAE8601252.1"/>
    </source>
</evidence>
<keyword evidence="9" id="KW-1185">Reference proteome</keyword>
<dbReference type="AlphaFoldDB" id="A0A813ESG7"/>
<evidence type="ECO:0000256" key="3">
    <source>
        <dbReference type="ARBA" id="ARBA00022692"/>
    </source>
</evidence>
<comment type="caution">
    <text evidence="8">The sequence shown here is derived from an EMBL/GenBank/DDBJ whole genome shotgun (WGS) entry which is preliminary data.</text>
</comment>
<organism evidence="8 9">
    <name type="scientific">Polarella glacialis</name>
    <name type="common">Dinoflagellate</name>
    <dbReference type="NCBI Taxonomy" id="89957"/>
    <lineage>
        <taxon>Eukaryota</taxon>
        <taxon>Sar</taxon>
        <taxon>Alveolata</taxon>
        <taxon>Dinophyceae</taxon>
        <taxon>Suessiales</taxon>
        <taxon>Suessiaceae</taxon>
        <taxon>Polarella</taxon>
    </lineage>
</organism>
<evidence type="ECO:0000259" key="7">
    <source>
        <dbReference type="Pfam" id="PF00892"/>
    </source>
</evidence>
<dbReference type="PANTHER" id="PTHR42920">
    <property type="entry name" value="OS03G0707200 PROTEIN-RELATED"/>
    <property type="match status" value="1"/>
</dbReference>
<dbReference type="EMBL" id="CAJNNV010012955">
    <property type="protein sequence ID" value="CAE8601252.1"/>
    <property type="molecule type" value="Genomic_DNA"/>
</dbReference>
<dbReference type="PANTHER" id="PTHR42920:SF5">
    <property type="entry name" value="EAMA DOMAIN-CONTAINING PROTEIN"/>
    <property type="match status" value="1"/>
</dbReference>
<proteinExistence type="predicted"/>
<evidence type="ECO:0000256" key="6">
    <source>
        <dbReference type="SAM" id="Phobius"/>
    </source>
</evidence>
<feature type="non-terminal residue" evidence="8">
    <location>
        <position position="151"/>
    </location>
</feature>
<evidence type="ECO:0000313" key="9">
    <source>
        <dbReference type="Proteomes" id="UP000654075"/>
    </source>
</evidence>
<keyword evidence="2" id="KW-1003">Cell membrane</keyword>
<evidence type="ECO:0000256" key="2">
    <source>
        <dbReference type="ARBA" id="ARBA00022475"/>
    </source>
</evidence>
<dbReference type="InterPro" id="IPR051258">
    <property type="entry name" value="Diverse_Substrate_Transporter"/>
</dbReference>
<name>A0A813ESG7_POLGL</name>
<evidence type="ECO:0000256" key="4">
    <source>
        <dbReference type="ARBA" id="ARBA00022989"/>
    </source>
</evidence>
<gene>
    <name evidence="8" type="ORF">PGLA1383_LOCUS19547</name>
</gene>
<reference evidence="8" key="1">
    <citation type="submission" date="2021-02" db="EMBL/GenBank/DDBJ databases">
        <authorList>
            <person name="Dougan E. K."/>
            <person name="Rhodes N."/>
            <person name="Thang M."/>
            <person name="Chan C."/>
        </authorList>
    </citation>
    <scope>NUCLEOTIDE SEQUENCE</scope>
</reference>
<evidence type="ECO:0000256" key="5">
    <source>
        <dbReference type="ARBA" id="ARBA00023136"/>
    </source>
</evidence>
<dbReference type="InterPro" id="IPR037185">
    <property type="entry name" value="EmrE-like"/>
</dbReference>
<dbReference type="SUPFAM" id="SSF103481">
    <property type="entry name" value="Multidrug resistance efflux transporter EmrE"/>
    <property type="match status" value="1"/>
</dbReference>
<comment type="subcellular location">
    <subcellularLocation>
        <location evidence="1">Cell membrane</location>
        <topology evidence="1">Multi-pass membrane protein</topology>
    </subcellularLocation>
</comment>
<feature type="transmembrane region" description="Helical" evidence="6">
    <location>
        <begin position="112"/>
        <end position="130"/>
    </location>
</feature>
<dbReference type="OrthoDB" id="2017960at2759"/>